<evidence type="ECO:0000313" key="4">
    <source>
        <dbReference type="EMBL" id="KAF4512186.1"/>
    </source>
</evidence>
<evidence type="ECO:0000256" key="3">
    <source>
        <dbReference type="ARBA" id="ARBA00043952"/>
    </source>
</evidence>
<keyword evidence="5" id="KW-1185">Reference proteome</keyword>
<comment type="caution">
    <text evidence="4">The sequence shown here is derived from an EMBL/GenBank/DDBJ whole genome shotgun (WGS) entry which is preliminary data.</text>
</comment>
<dbReference type="GO" id="GO:0005737">
    <property type="term" value="C:cytoplasm"/>
    <property type="evidence" value="ECO:0007669"/>
    <property type="project" value="TreeGrafter"/>
</dbReference>
<dbReference type="Proteomes" id="UP000557566">
    <property type="component" value="Unassembled WGS sequence"/>
</dbReference>
<dbReference type="Gene3D" id="2.130.10.10">
    <property type="entry name" value="YVTN repeat-like/Quinoprotein amine dehydrogenase"/>
    <property type="match status" value="1"/>
</dbReference>
<dbReference type="SUPFAM" id="SSF50978">
    <property type="entry name" value="WD40 repeat-like"/>
    <property type="match status" value="1"/>
</dbReference>
<organism evidence="4 5">
    <name type="scientific">Ophiocordyceps sinensis</name>
    <dbReference type="NCBI Taxonomy" id="72228"/>
    <lineage>
        <taxon>Eukaryota</taxon>
        <taxon>Fungi</taxon>
        <taxon>Dikarya</taxon>
        <taxon>Ascomycota</taxon>
        <taxon>Pezizomycotina</taxon>
        <taxon>Sordariomycetes</taxon>
        <taxon>Hypocreomycetidae</taxon>
        <taxon>Hypocreales</taxon>
        <taxon>Ophiocordycipitaceae</taxon>
        <taxon>Ophiocordyceps</taxon>
    </lineage>
</organism>
<keyword evidence="2" id="KW-0677">Repeat</keyword>
<evidence type="ECO:0000313" key="5">
    <source>
        <dbReference type="Proteomes" id="UP000557566"/>
    </source>
</evidence>
<evidence type="ECO:0000256" key="2">
    <source>
        <dbReference type="ARBA" id="ARBA00022737"/>
    </source>
</evidence>
<dbReference type="EMBL" id="JAAVMX010000002">
    <property type="protein sequence ID" value="KAF4512186.1"/>
    <property type="molecule type" value="Genomic_DNA"/>
</dbReference>
<sequence length="397" mass="43794">MRPSLGACLAMDTQSTVTSKTSLTLDMPPSCMQFCPSDPTCFLVGTYNLHQQDDQNALVGAPQGRDGSLIVFRIDDDQLIKVQTVLQPSALLDLRFHPQQRDHPGVLAVVSSTGTLAIFCLGPTLDPTAPLRHLATSRCEDLADDVLFLQCDWHPVLRDLIAVTTSTGLARLLHLDEEWKIRGFTDLDIRNSLEAWSIVWSPSTAALGGNEEYFSVYCGGDDSLLRYTSCSSNLEIPYRPVTVKGHHDAGVTAILPLSLQAADDGRLVVTGSYDDHLRVFAIRDLDQSQGTRRMRLVCEKKLGGGVWRLGLVDARLRGDGLWRVRILASCMHAGTRLVELASETDGLRWSCTIVARFEEHKSMNYASDCVATSDGRGLRCVSASFYDKLLCLWEHRG</sequence>
<dbReference type="InterPro" id="IPR036322">
    <property type="entry name" value="WD40_repeat_dom_sf"/>
</dbReference>
<evidence type="ECO:0000256" key="1">
    <source>
        <dbReference type="ARBA" id="ARBA00022574"/>
    </source>
</evidence>
<protein>
    <recommendedName>
        <fullName evidence="6">WD40 repeat-like-containing domain protein</fullName>
    </recommendedName>
</protein>
<dbReference type="OrthoDB" id="1930760at2759"/>
<accession>A0A8H4PX60</accession>
<keyword evidence="1" id="KW-0853">WD repeat</keyword>
<dbReference type="InterPro" id="IPR015943">
    <property type="entry name" value="WD40/YVTN_repeat-like_dom_sf"/>
</dbReference>
<reference evidence="4 5" key="1">
    <citation type="journal article" date="2020" name="Genome Biol. Evol.">
        <title>A new high-quality draft genome assembly of the Chinese cordyceps Ophiocordyceps sinensis.</title>
        <authorList>
            <person name="Shu R."/>
            <person name="Zhang J."/>
            <person name="Meng Q."/>
            <person name="Zhang H."/>
            <person name="Zhou G."/>
            <person name="Li M."/>
            <person name="Wu P."/>
            <person name="Zhao Y."/>
            <person name="Chen C."/>
            <person name="Qin Q."/>
        </authorList>
    </citation>
    <scope>NUCLEOTIDE SEQUENCE [LARGE SCALE GENOMIC DNA]</scope>
    <source>
        <strain evidence="4 5">IOZ07</strain>
    </source>
</reference>
<dbReference type="PANTHER" id="PTHR46042:SF1">
    <property type="entry name" value="DIPHTHINE METHYLTRANSFERASE"/>
    <property type="match status" value="1"/>
</dbReference>
<name>A0A8H4PX60_9HYPO</name>
<dbReference type="GO" id="GO:0061685">
    <property type="term" value="F:diphthine methylesterase activity"/>
    <property type="evidence" value="ECO:0007669"/>
    <property type="project" value="TreeGrafter"/>
</dbReference>
<dbReference type="GO" id="GO:0017183">
    <property type="term" value="P:protein histidyl modification to diphthamide"/>
    <property type="evidence" value="ECO:0007669"/>
    <property type="project" value="TreeGrafter"/>
</dbReference>
<dbReference type="PANTHER" id="PTHR46042">
    <property type="entry name" value="DIPHTHINE METHYLTRANSFERASE"/>
    <property type="match status" value="1"/>
</dbReference>
<evidence type="ECO:0008006" key="6">
    <source>
        <dbReference type="Google" id="ProtNLM"/>
    </source>
</evidence>
<dbReference type="InterPro" id="IPR052415">
    <property type="entry name" value="Diphthine_MTase"/>
</dbReference>
<proteinExistence type="predicted"/>
<gene>
    <name evidence="4" type="ORF">G6O67_001360</name>
</gene>
<comment type="pathway">
    <text evidence="3">Protein modification.</text>
</comment>
<dbReference type="AlphaFoldDB" id="A0A8H4PX60"/>